<reference evidence="2 3" key="1">
    <citation type="journal article" date="2011" name="J. Bacteriol.">
        <title>Complete genome sequence of the industrial strain Ketogulonicigenium vulgare WSH-001.</title>
        <authorList>
            <person name="Liu L."/>
            <person name="Li Y."/>
            <person name="Zhang J."/>
            <person name="Zhou Z."/>
            <person name="Liu J."/>
            <person name="Li X."/>
            <person name="Zhou J."/>
            <person name="Du G."/>
            <person name="Wang L."/>
            <person name="Chen J."/>
        </authorList>
    </citation>
    <scope>NUCLEOTIDE SEQUENCE [LARGE SCALE GENOMIC DNA]</scope>
    <source>
        <strain evidence="2 3">WSH-001</strain>
    </source>
</reference>
<evidence type="ECO:0000256" key="1">
    <source>
        <dbReference type="SAM" id="SignalP"/>
    </source>
</evidence>
<name>F9Y4R4_KETVW</name>
<feature type="chain" id="PRO_5003391297" evidence="1">
    <location>
        <begin position="25"/>
        <end position="157"/>
    </location>
</feature>
<dbReference type="HOGENOM" id="CLU_1675553_0_0_5"/>
<dbReference type="EMBL" id="CP002018">
    <property type="protein sequence ID" value="AEM40621.1"/>
    <property type="molecule type" value="Genomic_DNA"/>
</dbReference>
<dbReference type="eggNOG" id="ENOG5032QJB">
    <property type="taxonomic scope" value="Bacteria"/>
</dbReference>
<evidence type="ECO:0000313" key="2">
    <source>
        <dbReference type="EMBL" id="AEM40621.1"/>
    </source>
</evidence>
<sequence>MNIVTSFALSLALAVGLGGAAARAQVGMQQTMAPTASGYAYANIKKADRSVGVLHIEVEFITDMQGYSGELIYGPIPATDLDSTIYLQAGDAHLPLIRVDGVANIHDTMQLAFNYNPNRNPRVGRWQGDFIAPEGAAPVYLILPNVAPIGPITIRDR</sequence>
<dbReference type="OrthoDB" id="8444855at2"/>
<dbReference type="RefSeq" id="WP_013384072.1">
    <property type="nucleotide sequence ID" value="NC_017384.1"/>
</dbReference>
<dbReference type="PATRIC" id="fig|759362.5.peg.808"/>
<keyword evidence="3" id="KW-1185">Reference proteome</keyword>
<protein>
    <submittedName>
        <fullName evidence="2">Uncharacterized protein</fullName>
    </submittedName>
</protein>
<dbReference type="AlphaFoldDB" id="F9Y4R4"/>
<keyword evidence="1" id="KW-0732">Signal</keyword>
<accession>F9Y4R4</accession>
<gene>
    <name evidence="2" type="ordered locus">KVU_0782</name>
</gene>
<organism evidence="2 3">
    <name type="scientific">Ketogulonicigenium vulgare (strain WSH-001)</name>
    <dbReference type="NCBI Taxonomy" id="759362"/>
    <lineage>
        <taxon>Bacteria</taxon>
        <taxon>Pseudomonadati</taxon>
        <taxon>Pseudomonadota</taxon>
        <taxon>Alphaproteobacteria</taxon>
        <taxon>Rhodobacterales</taxon>
        <taxon>Roseobacteraceae</taxon>
        <taxon>Ketogulonicigenium</taxon>
    </lineage>
</organism>
<proteinExistence type="predicted"/>
<feature type="signal peptide" evidence="1">
    <location>
        <begin position="1"/>
        <end position="24"/>
    </location>
</feature>
<dbReference type="Proteomes" id="UP000000692">
    <property type="component" value="Chromosome"/>
</dbReference>
<evidence type="ECO:0000313" key="3">
    <source>
        <dbReference type="Proteomes" id="UP000000692"/>
    </source>
</evidence>
<dbReference type="KEGG" id="kvl:KVU_0782"/>